<dbReference type="PROSITE" id="PS00745">
    <property type="entry name" value="RF_PROK_I"/>
    <property type="match status" value="1"/>
</dbReference>
<dbReference type="InterPro" id="IPR045853">
    <property type="entry name" value="Pep_chain_release_fac_I_sf"/>
</dbReference>
<feature type="modified residue" description="N5-methylglutamine" evidence="4">
    <location>
        <position position="221"/>
    </location>
</feature>
<proteinExistence type="inferred from homology"/>
<dbReference type="STRING" id="1618443.UV73_C0001G0228"/>
<dbReference type="Pfam" id="PF03462">
    <property type="entry name" value="PCRF"/>
    <property type="match status" value="1"/>
</dbReference>
<comment type="similarity">
    <text evidence="1 4">Belongs to the prokaryotic/mitochondrial release factor family.</text>
</comment>
<evidence type="ECO:0000256" key="1">
    <source>
        <dbReference type="ARBA" id="ARBA00010835"/>
    </source>
</evidence>
<dbReference type="SMART" id="SM00937">
    <property type="entry name" value="PCRF"/>
    <property type="match status" value="1"/>
</dbReference>
<dbReference type="NCBIfam" id="TIGR00020">
    <property type="entry name" value="prfB"/>
    <property type="match status" value="1"/>
</dbReference>
<dbReference type="Pfam" id="PF00472">
    <property type="entry name" value="RF-1"/>
    <property type="match status" value="1"/>
</dbReference>
<dbReference type="InterPro" id="IPR000352">
    <property type="entry name" value="Pep_chain_release_fac_I"/>
</dbReference>
<dbReference type="PANTHER" id="PTHR43116:SF3">
    <property type="entry name" value="CLASS I PEPTIDE CHAIN RELEASE FACTOR"/>
    <property type="match status" value="1"/>
</dbReference>
<evidence type="ECO:0000313" key="8">
    <source>
        <dbReference type="Proteomes" id="UP000034894"/>
    </source>
</evidence>
<dbReference type="GO" id="GO:0016149">
    <property type="term" value="F:translation release factor activity, codon specific"/>
    <property type="evidence" value="ECO:0007669"/>
    <property type="project" value="UniProtKB-UniRule"/>
</dbReference>
<evidence type="ECO:0000313" key="7">
    <source>
        <dbReference type="EMBL" id="KKS98707.1"/>
    </source>
</evidence>
<comment type="PTM">
    <text evidence="4">Methylated by PrmC. Methylation increases the termination efficiency of RF2.</text>
</comment>
<feature type="domain" description="Prokaryotic-type class I peptide chain release factors" evidence="6">
    <location>
        <begin position="214"/>
        <end position="230"/>
    </location>
</feature>
<comment type="function">
    <text evidence="4">Peptide chain release factor 2 directs the termination of translation in response to the peptide chain termination codons UGA and UAA.</text>
</comment>
<protein>
    <recommendedName>
        <fullName evidence="4 5">Peptide chain release factor 2</fullName>
        <shortName evidence="4">RF-2</shortName>
    </recommendedName>
</protein>
<name>A0A0G1DMD4_9BACT</name>
<sequence length="338" mass="38281">MTAEETRLSELSGKLKIEEKKRRVAEIETSSADPAFWSDREKSTAVMKELAVLTKQIKSVEEIAQLIASGDSQSARDKMEKLEFDLFFSGPHDTEGAILSIHAGQGGTEAMDWAEMLMRMYLRYIESKGWHFELVDEVGGDEAGIKSVTITVPEFLAYGYLKGESGAHRLVRQSPFNADKLRQTSFALVEVIPVIENNQEVEIKEDDLEWDFFRSGGKGGQNVNKVSTAVRLKHKPTGIIVECQEQRYQGQNRETALKLLRGKLWQLMEQEKVKHLSDLKGKFKLASWGNQIRSYVLHPYHMVKDLRTGHETSDSKSVLDGHIEPFLTAYLKKFSTVV</sequence>
<keyword evidence="4" id="KW-0963">Cytoplasm</keyword>
<dbReference type="GO" id="GO:0005737">
    <property type="term" value="C:cytoplasm"/>
    <property type="evidence" value="ECO:0007669"/>
    <property type="project" value="UniProtKB-SubCell"/>
</dbReference>
<dbReference type="Gene3D" id="3.30.70.1660">
    <property type="match status" value="1"/>
</dbReference>
<comment type="caution">
    <text evidence="7">The sequence shown here is derived from an EMBL/GenBank/DDBJ whole genome shotgun (WGS) entry which is preliminary data.</text>
</comment>
<evidence type="ECO:0000256" key="5">
    <source>
        <dbReference type="NCBIfam" id="TIGR00020"/>
    </source>
</evidence>
<dbReference type="EMBL" id="LCFP01000001">
    <property type="protein sequence ID" value="KKS98707.1"/>
    <property type="molecule type" value="Genomic_DNA"/>
</dbReference>
<dbReference type="InterPro" id="IPR004374">
    <property type="entry name" value="PrfB"/>
</dbReference>
<organism evidence="7 8">
    <name type="scientific">Candidatus Gottesmanbacteria bacterium GW2011_GWA2_43_14</name>
    <dbReference type="NCBI Taxonomy" id="1618443"/>
    <lineage>
        <taxon>Bacteria</taxon>
        <taxon>Candidatus Gottesmaniibacteriota</taxon>
    </lineage>
</organism>
<evidence type="ECO:0000256" key="4">
    <source>
        <dbReference type="HAMAP-Rule" id="MF_00094"/>
    </source>
</evidence>
<evidence type="ECO:0000259" key="6">
    <source>
        <dbReference type="PROSITE" id="PS00745"/>
    </source>
</evidence>
<dbReference type="AlphaFoldDB" id="A0A0G1DMD4"/>
<dbReference type="Gene3D" id="3.30.160.20">
    <property type="match status" value="1"/>
</dbReference>
<accession>A0A0G1DMD4</accession>
<dbReference type="Gene3D" id="1.20.58.410">
    <property type="entry name" value="Release factor"/>
    <property type="match status" value="1"/>
</dbReference>
<gene>
    <name evidence="4" type="primary">prfB</name>
    <name evidence="7" type="ORF">UV73_C0001G0228</name>
</gene>
<dbReference type="SUPFAM" id="SSF75620">
    <property type="entry name" value="Release factor"/>
    <property type="match status" value="1"/>
</dbReference>
<dbReference type="InterPro" id="IPR005139">
    <property type="entry name" value="PCRF"/>
</dbReference>
<keyword evidence="3 4" id="KW-0648">Protein biosynthesis</keyword>
<keyword evidence="2 4" id="KW-0488">Methylation</keyword>
<dbReference type="HAMAP" id="MF_00094">
    <property type="entry name" value="Rel_fac_2"/>
    <property type="match status" value="1"/>
</dbReference>
<dbReference type="PANTHER" id="PTHR43116">
    <property type="entry name" value="PEPTIDE CHAIN RELEASE FACTOR 2"/>
    <property type="match status" value="1"/>
</dbReference>
<evidence type="ECO:0000256" key="2">
    <source>
        <dbReference type="ARBA" id="ARBA00022481"/>
    </source>
</evidence>
<dbReference type="Proteomes" id="UP000034894">
    <property type="component" value="Unassembled WGS sequence"/>
</dbReference>
<reference evidence="7 8" key="1">
    <citation type="journal article" date="2015" name="Nature">
        <title>rRNA introns, odd ribosomes, and small enigmatic genomes across a large radiation of phyla.</title>
        <authorList>
            <person name="Brown C.T."/>
            <person name="Hug L.A."/>
            <person name="Thomas B.C."/>
            <person name="Sharon I."/>
            <person name="Castelle C.J."/>
            <person name="Singh A."/>
            <person name="Wilkins M.J."/>
            <person name="Williams K.H."/>
            <person name="Banfield J.F."/>
        </authorList>
    </citation>
    <scope>NUCLEOTIDE SEQUENCE [LARGE SCALE GENOMIC DNA]</scope>
</reference>
<evidence type="ECO:0000256" key="3">
    <source>
        <dbReference type="ARBA" id="ARBA00022917"/>
    </source>
</evidence>
<comment type="subcellular location">
    <subcellularLocation>
        <location evidence="4">Cytoplasm</location>
    </subcellularLocation>
</comment>